<sequence>MLNRLKQAVTDECLFNTLFSTNDKHHDDDGNAISIHHLIKDPVSVSIQLTIMQYAQLTQL</sequence>
<accession>F3CFX9</accession>
<reference evidence="1 2" key="1">
    <citation type="journal article" date="2011" name="PLoS Pathog.">
        <title>Dynamic evolution of pathogenicity revealed by sequencing and comparative genomics of 19 Pseudomonas syringae isolates.</title>
        <authorList>
            <person name="Baltrus D.A."/>
            <person name="Nishimura M.T."/>
            <person name="Romanchuk A."/>
            <person name="Chang J.H."/>
            <person name="Mukhtar M.S."/>
            <person name="Cherkis K."/>
            <person name="Roach J."/>
            <person name="Grant S.R."/>
            <person name="Jones C.D."/>
            <person name="Dangl J.L."/>
        </authorList>
    </citation>
    <scope>NUCLEOTIDE SEQUENCE [LARGE SCALE GENOMIC DNA]</scope>
    <source>
        <strain evidence="2">race 4</strain>
    </source>
</reference>
<evidence type="ECO:0000313" key="1">
    <source>
        <dbReference type="EMBL" id="EGH18171.1"/>
    </source>
</evidence>
<gene>
    <name evidence="1" type="ORF">Pgy4_34996</name>
</gene>
<dbReference type="AlphaFoldDB" id="F3CFX9"/>
<organism evidence="1 2">
    <name type="scientific">Pseudomonas savastanoi pv. glycinea str. race 4</name>
    <dbReference type="NCBI Taxonomy" id="875330"/>
    <lineage>
        <taxon>Bacteria</taxon>
        <taxon>Pseudomonadati</taxon>
        <taxon>Pseudomonadota</taxon>
        <taxon>Gammaproteobacteria</taxon>
        <taxon>Pseudomonadales</taxon>
        <taxon>Pseudomonadaceae</taxon>
        <taxon>Pseudomonas</taxon>
    </lineage>
</organism>
<dbReference type="HOGENOM" id="CLU_2947341_0_0_6"/>
<protein>
    <submittedName>
        <fullName evidence="1">Uncharacterized protein</fullName>
    </submittedName>
</protein>
<dbReference type="Proteomes" id="UP000005466">
    <property type="component" value="Unassembled WGS sequence"/>
</dbReference>
<comment type="caution">
    <text evidence="1">The sequence shown here is derived from an EMBL/GenBank/DDBJ whole genome shotgun (WGS) entry which is preliminary data.</text>
</comment>
<name>F3CFX9_PSESG</name>
<dbReference type="EMBL" id="ADWY01002432">
    <property type="protein sequence ID" value="EGH18171.1"/>
    <property type="molecule type" value="Genomic_DNA"/>
</dbReference>
<evidence type="ECO:0000313" key="2">
    <source>
        <dbReference type="Proteomes" id="UP000005466"/>
    </source>
</evidence>
<feature type="non-terminal residue" evidence="1">
    <location>
        <position position="60"/>
    </location>
</feature>
<proteinExistence type="predicted"/>